<comment type="caution">
    <text evidence="2">The sequence shown here is derived from an EMBL/GenBank/DDBJ whole genome shotgun (WGS) entry which is preliminary data.</text>
</comment>
<accession>A0A820KFW7</accession>
<dbReference type="Proteomes" id="UP000663836">
    <property type="component" value="Unassembled WGS sequence"/>
</dbReference>
<sequence>IIFPCYNTSTNSGYSFILRSNFITSTWTRTDIPTTTNLVKPSIVRLTNSTQLRAFFRDRNAISIYYADSNDDGLTWTTVKPTCLPNNNAGIEAYTLKAGTLIMAFNNHNGTYQPRSPLTVALSYDNGLTWPYQRNIQIHDDDNNTLIGEYSYPSLLQSFWSGSDDNDIHLVYT</sequence>
<feature type="domain" description="Sialidase" evidence="1">
    <location>
        <begin position="1"/>
        <end position="158"/>
    </location>
</feature>
<feature type="non-terminal residue" evidence="2">
    <location>
        <position position="173"/>
    </location>
</feature>
<dbReference type="PANTHER" id="PTHR43752:SF2">
    <property type="entry name" value="BNR_ASP-BOX REPEAT FAMILY PROTEIN"/>
    <property type="match status" value="1"/>
</dbReference>
<evidence type="ECO:0000313" key="2">
    <source>
        <dbReference type="EMBL" id="CAF4342153.1"/>
    </source>
</evidence>
<reference evidence="2" key="1">
    <citation type="submission" date="2021-02" db="EMBL/GenBank/DDBJ databases">
        <authorList>
            <person name="Nowell W R."/>
        </authorList>
    </citation>
    <scope>NUCLEOTIDE SEQUENCE</scope>
</reference>
<dbReference type="PANTHER" id="PTHR43752">
    <property type="entry name" value="BNR/ASP-BOX REPEAT FAMILY PROTEIN"/>
    <property type="match status" value="1"/>
</dbReference>
<gene>
    <name evidence="2" type="ORF">JBS370_LOCUS41663</name>
</gene>
<dbReference type="AlphaFoldDB" id="A0A820KFW7"/>
<evidence type="ECO:0000313" key="3">
    <source>
        <dbReference type="Proteomes" id="UP000663836"/>
    </source>
</evidence>
<protein>
    <recommendedName>
        <fullName evidence="1">Sialidase domain-containing protein</fullName>
    </recommendedName>
</protein>
<organism evidence="2 3">
    <name type="scientific">Rotaria sordida</name>
    <dbReference type="NCBI Taxonomy" id="392033"/>
    <lineage>
        <taxon>Eukaryota</taxon>
        <taxon>Metazoa</taxon>
        <taxon>Spiralia</taxon>
        <taxon>Gnathifera</taxon>
        <taxon>Rotifera</taxon>
        <taxon>Eurotatoria</taxon>
        <taxon>Bdelloidea</taxon>
        <taxon>Philodinida</taxon>
        <taxon>Philodinidae</taxon>
        <taxon>Rotaria</taxon>
    </lineage>
</organism>
<feature type="non-terminal residue" evidence="2">
    <location>
        <position position="1"/>
    </location>
</feature>
<dbReference type="InterPro" id="IPR011040">
    <property type="entry name" value="Sialidase"/>
</dbReference>
<name>A0A820KFW7_9BILA</name>
<proteinExistence type="predicted"/>
<dbReference type="CDD" id="cd15482">
    <property type="entry name" value="Sialidase_non-viral"/>
    <property type="match status" value="1"/>
</dbReference>
<evidence type="ECO:0000259" key="1">
    <source>
        <dbReference type="Pfam" id="PF13088"/>
    </source>
</evidence>
<dbReference type="Gene3D" id="2.120.10.10">
    <property type="match status" value="1"/>
</dbReference>
<dbReference type="SUPFAM" id="SSF50939">
    <property type="entry name" value="Sialidases"/>
    <property type="match status" value="1"/>
</dbReference>
<dbReference type="InterPro" id="IPR036278">
    <property type="entry name" value="Sialidase_sf"/>
</dbReference>
<dbReference type="Pfam" id="PF13088">
    <property type="entry name" value="BNR_2"/>
    <property type="match status" value="1"/>
</dbReference>
<dbReference type="EMBL" id="CAJOBD010047975">
    <property type="protein sequence ID" value="CAF4342153.1"/>
    <property type="molecule type" value="Genomic_DNA"/>
</dbReference>